<comment type="caution">
    <text evidence="1">The sequence shown here is derived from an EMBL/GenBank/DDBJ whole genome shotgun (WGS) entry which is preliminary data.</text>
</comment>
<sequence>VSARLQGLRLPVSHTDQLEKISKLPPDKLTTEKRESQDTVTPSDIINKQKAHKETKQPAKQPATILNRLLKETHTERKEANAYFDQQTFVGGEEKVGVRGPQSEVCVWVEGEEVVKETVDSDNRD</sequence>
<protein>
    <submittedName>
        <fullName evidence="1">Uncharacterized protein</fullName>
    </submittedName>
</protein>
<keyword evidence="2" id="KW-1185">Reference proteome</keyword>
<organism evidence="1 2">
    <name type="scientific">Chaenocephalus aceratus</name>
    <name type="common">Blackfin icefish</name>
    <name type="synonym">Chaenichthys aceratus</name>
    <dbReference type="NCBI Taxonomy" id="36190"/>
    <lineage>
        <taxon>Eukaryota</taxon>
        <taxon>Metazoa</taxon>
        <taxon>Chordata</taxon>
        <taxon>Craniata</taxon>
        <taxon>Vertebrata</taxon>
        <taxon>Euteleostomi</taxon>
        <taxon>Actinopterygii</taxon>
        <taxon>Neopterygii</taxon>
        <taxon>Teleostei</taxon>
        <taxon>Neoteleostei</taxon>
        <taxon>Acanthomorphata</taxon>
        <taxon>Eupercaria</taxon>
        <taxon>Perciformes</taxon>
        <taxon>Notothenioidei</taxon>
        <taxon>Channichthyidae</taxon>
        <taxon>Chaenocephalus</taxon>
    </lineage>
</organism>
<evidence type="ECO:0000313" key="1">
    <source>
        <dbReference type="EMBL" id="KAI4817488.1"/>
    </source>
</evidence>
<dbReference type="Proteomes" id="UP001057452">
    <property type="component" value="Chromosome 11"/>
</dbReference>
<proteinExistence type="predicted"/>
<name>A0ACB9WU27_CHAAC</name>
<gene>
    <name evidence="1" type="ORF">KUCAC02_010885</name>
</gene>
<reference evidence="1" key="1">
    <citation type="submission" date="2022-05" db="EMBL/GenBank/DDBJ databases">
        <title>Chromosome-level genome of Chaenocephalus aceratus.</title>
        <authorList>
            <person name="Park H."/>
        </authorList>
    </citation>
    <scope>NUCLEOTIDE SEQUENCE</scope>
    <source>
        <strain evidence="1">KU_202001</strain>
    </source>
</reference>
<feature type="non-terminal residue" evidence="1">
    <location>
        <position position="1"/>
    </location>
</feature>
<evidence type="ECO:0000313" key="2">
    <source>
        <dbReference type="Proteomes" id="UP001057452"/>
    </source>
</evidence>
<accession>A0ACB9WU27</accession>
<dbReference type="EMBL" id="CM043795">
    <property type="protein sequence ID" value="KAI4817488.1"/>
    <property type="molecule type" value="Genomic_DNA"/>
</dbReference>